<gene>
    <name evidence="1" type="ORF">MENTE1834_LOCUS39502</name>
</gene>
<reference evidence="1" key="1">
    <citation type="submission" date="2023-11" db="EMBL/GenBank/DDBJ databases">
        <authorList>
            <person name="Poullet M."/>
        </authorList>
    </citation>
    <scope>NUCLEOTIDE SEQUENCE</scope>
    <source>
        <strain evidence="1">E1834</strain>
    </source>
</reference>
<evidence type="ECO:0000313" key="2">
    <source>
        <dbReference type="Proteomes" id="UP001497535"/>
    </source>
</evidence>
<dbReference type="EMBL" id="CAVMJV010000089">
    <property type="protein sequence ID" value="CAK5091655.1"/>
    <property type="molecule type" value="Genomic_DNA"/>
</dbReference>
<evidence type="ECO:0000313" key="1">
    <source>
        <dbReference type="EMBL" id="CAK5091655.1"/>
    </source>
</evidence>
<name>A0ACB1AJG7_MELEN</name>
<comment type="caution">
    <text evidence="1">The sequence shown here is derived from an EMBL/GenBank/DDBJ whole genome shotgun (WGS) entry which is preliminary data.</text>
</comment>
<dbReference type="Proteomes" id="UP001497535">
    <property type="component" value="Unassembled WGS sequence"/>
</dbReference>
<keyword evidence="2" id="KW-1185">Reference proteome</keyword>
<accession>A0ACB1AJG7</accession>
<proteinExistence type="predicted"/>
<sequence>MDLSADPSEHEKHLSLAEAIRPYGMGEPVEKDPSGGKCLQCDSDDHQTRVCSNGRGSGRKDSEGNVWGLILS</sequence>
<protein>
    <submittedName>
        <fullName evidence="1">Uncharacterized protein</fullName>
    </submittedName>
</protein>
<organism evidence="1 2">
    <name type="scientific">Meloidogyne enterolobii</name>
    <name type="common">Root-knot nematode worm</name>
    <name type="synonym">Meloidogyne mayaguensis</name>
    <dbReference type="NCBI Taxonomy" id="390850"/>
    <lineage>
        <taxon>Eukaryota</taxon>
        <taxon>Metazoa</taxon>
        <taxon>Ecdysozoa</taxon>
        <taxon>Nematoda</taxon>
        <taxon>Chromadorea</taxon>
        <taxon>Rhabditida</taxon>
        <taxon>Tylenchina</taxon>
        <taxon>Tylenchomorpha</taxon>
        <taxon>Tylenchoidea</taxon>
        <taxon>Meloidogynidae</taxon>
        <taxon>Meloidogyninae</taxon>
        <taxon>Meloidogyne</taxon>
    </lineage>
</organism>